<dbReference type="EMBL" id="CP121194">
    <property type="protein sequence ID" value="XBH09293.1"/>
    <property type="molecule type" value="Genomic_DNA"/>
</dbReference>
<dbReference type="HAMAP" id="MF_01109">
    <property type="entry name" value="OTCase"/>
    <property type="match status" value="1"/>
</dbReference>
<feature type="binding site" evidence="6">
    <location>
        <position position="201"/>
    </location>
    <ligand>
        <name>L-ornithine</name>
        <dbReference type="ChEBI" id="CHEBI:46911"/>
    </ligand>
</feature>
<dbReference type="InterPro" id="IPR002292">
    <property type="entry name" value="Orn/put_carbamltrans"/>
</dbReference>
<comment type="catalytic activity">
    <reaction evidence="5 6">
        <text>carbamoyl phosphate + L-ornithine = L-citrulline + phosphate + H(+)</text>
        <dbReference type="Rhea" id="RHEA:19513"/>
        <dbReference type="ChEBI" id="CHEBI:15378"/>
        <dbReference type="ChEBI" id="CHEBI:43474"/>
        <dbReference type="ChEBI" id="CHEBI:46911"/>
        <dbReference type="ChEBI" id="CHEBI:57743"/>
        <dbReference type="ChEBI" id="CHEBI:58228"/>
        <dbReference type="EC" id="2.1.3.3"/>
    </reaction>
</comment>
<feature type="binding site" evidence="6">
    <location>
        <begin position="305"/>
        <end position="306"/>
    </location>
    <ligand>
        <name>carbamoyl phosphate</name>
        <dbReference type="ChEBI" id="CHEBI:58228"/>
    </ligand>
</feature>
<keyword evidence="6" id="KW-0963">Cytoplasm</keyword>
<evidence type="ECO:0000256" key="2">
    <source>
        <dbReference type="ARBA" id="ARBA00007805"/>
    </source>
</evidence>
<proteinExistence type="inferred from homology"/>
<dbReference type="InterPro" id="IPR006132">
    <property type="entry name" value="Asp/Orn_carbamoyltranf_P-bd"/>
</dbReference>
<evidence type="ECO:0000259" key="8">
    <source>
        <dbReference type="Pfam" id="PF00185"/>
    </source>
</evidence>
<dbReference type="GO" id="GO:0042450">
    <property type="term" value="P:L-arginine biosynthetic process via ornithine"/>
    <property type="evidence" value="ECO:0007669"/>
    <property type="project" value="UniProtKB-UniRule"/>
</dbReference>
<feature type="region of interest" description="Disordered" evidence="7">
    <location>
        <begin position="1"/>
        <end position="20"/>
    </location>
</feature>
<dbReference type="GO" id="GO:0004585">
    <property type="term" value="F:ornithine carbamoyltransferase activity"/>
    <property type="evidence" value="ECO:0007669"/>
    <property type="project" value="UniProtKB-UniRule"/>
</dbReference>
<comment type="pathway">
    <text evidence="1">Amino-acid biosynthesis; L-arginine biosynthesis; L-arginine from L-ornithine and carbamoyl phosphate: step 1/3.</text>
</comment>
<dbReference type="PANTHER" id="PTHR45753">
    <property type="entry name" value="ORNITHINE CARBAMOYLTRANSFERASE, MITOCHONDRIAL"/>
    <property type="match status" value="1"/>
</dbReference>
<dbReference type="GO" id="GO:0005737">
    <property type="term" value="C:cytoplasm"/>
    <property type="evidence" value="ECO:0007669"/>
    <property type="project" value="UniProtKB-SubCell"/>
</dbReference>
<protein>
    <recommendedName>
        <fullName evidence="3 6">Ornithine carbamoyltransferase</fullName>
        <shortName evidence="6">OTCase</shortName>
        <ecNumber evidence="3 6">2.1.3.3</ecNumber>
    </recommendedName>
</protein>
<comment type="caution">
    <text evidence="6">Lacks conserved residue(s) required for the propagation of feature annotation.</text>
</comment>
<dbReference type="GO" id="GO:0019240">
    <property type="term" value="P:citrulline biosynthetic process"/>
    <property type="evidence" value="ECO:0007669"/>
    <property type="project" value="TreeGrafter"/>
</dbReference>
<dbReference type="SUPFAM" id="SSF53671">
    <property type="entry name" value="Aspartate/ornithine carbamoyltransferase"/>
    <property type="match status" value="1"/>
</dbReference>
<evidence type="ECO:0000256" key="1">
    <source>
        <dbReference type="ARBA" id="ARBA00004975"/>
    </source>
</evidence>
<dbReference type="PRINTS" id="PR00100">
    <property type="entry name" value="AOTCASE"/>
</dbReference>
<dbReference type="NCBIfam" id="TIGR00658">
    <property type="entry name" value="orni_carb_tr"/>
    <property type="match status" value="1"/>
</dbReference>
<dbReference type="NCBIfam" id="NF001986">
    <property type="entry name" value="PRK00779.1"/>
    <property type="match status" value="1"/>
</dbReference>
<evidence type="ECO:0000259" key="9">
    <source>
        <dbReference type="Pfam" id="PF02729"/>
    </source>
</evidence>
<dbReference type="PANTHER" id="PTHR45753:SF3">
    <property type="entry name" value="ORNITHINE TRANSCARBAMYLASE, MITOCHONDRIAL"/>
    <property type="match status" value="1"/>
</dbReference>
<organism evidence="11">
    <name type="scientific">Edaphobacter paludis</name>
    <dbReference type="NCBI Taxonomy" id="3035702"/>
    <lineage>
        <taxon>Bacteria</taxon>
        <taxon>Pseudomonadati</taxon>
        <taxon>Acidobacteriota</taxon>
        <taxon>Terriglobia</taxon>
        <taxon>Terriglobales</taxon>
        <taxon>Acidobacteriaceae</taxon>
        <taxon>Edaphobacter</taxon>
    </lineage>
</organism>
<feature type="binding site" evidence="6">
    <location>
        <position position="265"/>
    </location>
    <ligand>
        <name>L-ornithine</name>
        <dbReference type="ChEBI" id="CHEBI:46911"/>
    </ligand>
</feature>
<name>A0AAU7D5E1_9BACT</name>
<feature type="binding site" evidence="6">
    <location>
        <position position="143"/>
    </location>
    <ligand>
        <name>carbamoyl phosphate</name>
        <dbReference type="ChEBI" id="CHEBI:58228"/>
    </ligand>
</feature>
<evidence type="ECO:0000256" key="4">
    <source>
        <dbReference type="ARBA" id="ARBA00022679"/>
    </source>
</evidence>
<evidence type="ECO:0000256" key="6">
    <source>
        <dbReference type="HAMAP-Rule" id="MF_01109"/>
    </source>
</evidence>
<dbReference type="EMBL" id="CP121195">
    <property type="protein sequence ID" value="XBH12581.1"/>
    <property type="molecule type" value="Genomic_DNA"/>
</dbReference>
<sequence length="365" mass="39977">MGSKTVIMNPKPAEGEEISPRKPTATLGIQSDTAFSEAVRRLCGRDLCSIADLTVQEVAAIMELSHAVKANPEDFRHALDARQMVMFFEKASLRTRVTFEAAINTLGGNAIFVDQTQSPLGERESLSDMARNLERWMNILVLRTYSHETITEMAACSKVPVINALSDLEHPCQAIADFFTLEERFGSAQGLRFAYVGDGNNVCHSLMLTAAQLGAHCIVASPKGFAPKLEIIHKAIEISESTGGSITLMHDPIKAVTGADAVYTDVCTSMGFEHEATKRAPIFKPYQVNEELMSHAQPDAVFMHCLPAHRNAEVTDAVLDGPQSVVFDQAENRMHAQKALLLMLLGGAKRTTHSRSRSTQPRKRS</sequence>
<dbReference type="Pfam" id="PF00185">
    <property type="entry name" value="OTCace"/>
    <property type="match status" value="1"/>
</dbReference>
<feature type="domain" description="Aspartate/ornithine carbamoyltransferase Asp/Orn-binding" evidence="8">
    <location>
        <begin position="189"/>
        <end position="343"/>
    </location>
</feature>
<feature type="binding site" evidence="6">
    <location>
        <position position="333"/>
    </location>
    <ligand>
        <name>carbamoyl phosphate</name>
        <dbReference type="ChEBI" id="CHEBI:58228"/>
    </ligand>
</feature>
<dbReference type="KEGG" id="epl:P4G45_12475"/>
<evidence type="ECO:0000313" key="10">
    <source>
        <dbReference type="EMBL" id="XBH09293.1"/>
    </source>
</evidence>
<reference evidence="11" key="1">
    <citation type="submission" date="2023-03" db="EMBL/GenBank/DDBJ databases">
        <title>Edaphobacter sp.</title>
        <authorList>
            <person name="Huber K.J."/>
            <person name="Papendorf J."/>
            <person name="Pilke C."/>
            <person name="Bunk B."/>
            <person name="Sproeer C."/>
            <person name="Pester M."/>
        </authorList>
    </citation>
    <scope>NUCLEOTIDE SEQUENCE</scope>
    <source>
        <strain evidence="10">DSM 109919</strain>
        <strain evidence="11">DSM 109920</strain>
    </source>
</reference>
<comment type="similarity">
    <text evidence="2 6">Belongs to the aspartate/ornithine carbamoyltransferase superfamily. OTCase family.</text>
</comment>
<evidence type="ECO:0000256" key="7">
    <source>
        <dbReference type="SAM" id="MobiDB-lite"/>
    </source>
</evidence>
<dbReference type="GO" id="GO:0016597">
    <property type="term" value="F:amino acid binding"/>
    <property type="evidence" value="ECO:0007669"/>
    <property type="project" value="InterPro"/>
</dbReference>
<dbReference type="InterPro" id="IPR006130">
    <property type="entry name" value="Asp/Orn_carbamoylTrfase"/>
</dbReference>
<dbReference type="Pfam" id="PF02729">
    <property type="entry name" value="OTCace_N"/>
    <property type="match status" value="1"/>
</dbReference>
<accession>A0AAU7CUZ7</accession>
<evidence type="ECO:0000256" key="5">
    <source>
        <dbReference type="ARBA" id="ARBA00048772"/>
    </source>
</evidence>
<dbReference type="EC" id="2.1.3.3" evidence="3 6"/>
<feature type="binding site" evidence="6">
    <location>
        <begin position="269"/>
        <end position="270"/>
    </location>
    <ligand>
        <name>L-ornithine</name>
        <dbReference type="ChEBI" id="CHEBI:46911"/>
    </ligand>
</feature>
<feature type="binding site" evidence="6">
    <location>
        <begin position="170"/>
        <end position="173"/>
    </location>
    <ligand>
        <name>carbamoyl phosphate</name>
        <dbReference type="ChEBI" id="CHEBI:58228"/>
    </ligand>
</feature>
<keyword evidence="4 6" id="KW-0808">Transferase</keyword>
<dbReference type="AlphaFoldDB" id="A0AAU7D5E1"/>
<gene>
    <name evidence="11" type="primary">argF</name>
    <name evidence="10" type="ORF">P4G45_12475</name>
    <name evidence="11" type="ORF">P8936_12890</name>
</gene>
<comment type="subcellular location">
    <subcellularLocation>
        <location evidence="6">Cytoplasm</location>
    </subcellularLocation>
</comment>
<dbReference type="RefSeq" id="WP_348266806.1">
    <property type="nucleotide sequence ID" value="NZ_CP121194.1"/>
</dbReference>
<dbReference type="InterPro" id="IPR006131">
    <property type="entry name" value="Asp_carbamoyltransf_Asp/Orn-bd"/>
</dbReference>
<evidence type="ECO:0000256" key="3">
    <source>
        <dbReference type="ARBA" id="ARBA00013007"/>
    </source>
</evidence>
<evidence type="ECO:0000313" key="11">
    <source>
        <dbReference type="EMBL" id="XBH12581.1"/>
    </source>
</evidence>
<accession>A0AAU7D5E1</accession>
<dbReference type="FunFam" id="3.40.50.1370:FF:000008">
    <property type="entry name" value="Ornithine carbamoyltransferase"/>
    <property type="match status" value="1"/>
</dbReference>
<dbReference type="PRINTS" id="PR00102">
    <property type="entry name" value="OTCASE"/>
</dbReference>
<dbReference type="Gene3D" id="3.40.50.1370">
    <property type="entry name" value="Aspartate/ornithine carbamoyltransferase"/>
    <property type="match status" value="2"/>
</dbReference>
<dbReference type="InterPro" id="IPR024904">
    <property type="entry name" value="OTCase_ArgI"/>
</dbReference>
<feature type="domain" description="Aspartate/ornithine carbamoyltransferase carbamoyl-P binding" evidence="9">
    <location>
        <begin position="45"/>
        <end position="183"/>
    </location>
</feature>
<dbReference type="InterPro" id="IPR036901">
    <property type="entry name" value="Asp/Orn_carbamoylTrfase_sf"/>
</dbReference>